<dbReference type="Proteomes" id="UP000738359">
    <property type="component" value="Unassembled WGS sequence"/>
</dbReference>
<organism evidence="2 3">
    <name type="scientific">Mortierella alpina</name>
    <name type="common">Oleaginous fungus</name>
    <name type="synonym">Mortierella renispora</name>
    <dbReference type="NCBI Taxonomy" id="64518"/>
    <lineage>
        <taxon>Eukaryota</taxon>
        <taxon>Fungi</taxon>
        <taxon>Fungi incertae sedis</taxon>
        <taxon>Mucoromycota</taxon>
        <taxon>Mortierellomycotina</taxon>
        <taxon>Mortierellomycetes</taxon>
        <taxon>Mortierellales</taxon>
        <taxon>Mortierellaceae</taxon>
        <taxon>Mortierella</taxon>
    </lineage>
</organism>
<accession>A0A9P6J349</accession>
<evidence type="ECO:0000313" key="2">
    <source>
        <dbReference type="EMBL" id="KAF9959697.1"/>
    </source>
</evidence>
<comment type="caution">
    <text evidence="2">The sequence shown here is derived from an EMBL/GenBank/DDBJ whole genome shotgun (WGS) entry which is preliminary data.</text>
</comment>
<feature type="compositionally biased region" description="Basic and acidic residues" evidence="1">
    <location>
        <begin position="239"/>
        <end position="252"/>
    </location>
</feature>
<feature type="compositionally biased region" description="Low complexity" evidence="1">
    <location>
        <begin position="138"/>
        <end position="147"/>
    </location>
</feature>
<keyword evidence="3" id="KW-1185">Reference proteome</keyword>
<sequence length="362" mass="37536">MEDVHMEEAEAATPGQGSQQQQPSAAPSSAAAPSQATPPTHPATGDASATPAGQRELSNATTSASHTLAGAVDPAASSHEAPDSSDSSRGMDIDTSAADHVKMEDTNKHPNVTVQPSSNGAEHGDDKSARPALTQPTAPASSASSVAMVDTQVDPAPGSAMAEAGSTPAADAEDKTTTAAAPPTGAADTPADAAEVLQAAKPESSPAPPIRTYIPQFKFTTFTAMAPLPTRNVTSNFLKTDKNYVLKDMSERQRRRKRKAGDHDDAAGLAVTEMTEAEAQDKKNSQNAEGGDGGNELLSKKKRDDDFSAIRKGIFADDGLDLEDDSTPKKDQDEDEEGVYSSDSDSEASVVNEMDENGETKS</sequence>
<evidence type="ECO:0000256" key="1">
    <source>
        <dbReference type="SAM" id="MobiDB-lite"/>
    </source>
</evidence>
<feature type="compositionally biased region" description="Polar residues" evidence="1">
    <location>
        <begin position="56"/>
        <end position="66"/>
    </location>
</feature>
<feature type="compositionally biased region" description="Basic and acidic residues" evidence="1">
    <location>
        <begin position="89"/>
        <end position="108"/>
    </location>
</feature>
<gene>
    <name evidence="2" type="ORF">BGZ70_008776</name>
</gene>
<feature type="region of interest" description="Disordered" evidence="1">
    <location>
        <begin position="1"/>
        <end position="211"/>
    </location>
</feature>
<feature type="non-terminal residue" evidence="2">
    <location>
        <position position="362"/>
    </location>
</feature>
<feature type="compositionally biased region" description="Low complexity" evidence="1">
    <location>
        <begin position="11"/>
        <end position="44"/>
    </location>
</feature>
<dbReference type="EMBL" id="JAAAHY010000660">
    <property type="protein sequence ID" value="KAF9959697.1"/>
    <property type="molecule type" value="Genomic_DNA"/>
</dbReference>
<dbReference type="AlphaFoldDB" id="A0A9P6J349"/>
<feature type="region of interest" description="Disordered" evidence="1">
    <location>
        <begin position="230"/>
        <end position="362"/>
    </location>
</feature>
<feature type="compositionally biased region" description="Acidic residues" evidence="1">
    <location>
        <begin position="353"/>
        <end position="362"/>
    </location>
</feature>
<proteinExistence type="predicted"/>
<feature type="compositionally biased region" description="Basic and acidic residues" evidence="1">
    <location>
        <begin position="298"/>
        <end position="309"/>
    </location>
</feature>
<protein>
    <submittedName>
        <fullName evidence="2">Uncharacterized protein</fullName>
    </submittedName>
</protein>
<name>A0A9P6J349_MORAP</name>
<evidence type="ECO:0000313" key="3">
    <source>
        <dbReference type="Proteomes" id="UP000738359"/>
    </source>
</evidence>
<feature type="compositionally biased region" description="Low complexity" evidence="1">
    <location>
        <begin position="177"/>
        <end position="194"/>
    </location>
</feature>
<feature type="compositionally biased region" description="Low complexity" evidence="1">
    <location>
        <begin position="73"/>
        <end position="88"/>
    </location>
</feature>
<feature type="compositionally biased region" description="Polar residues" evidence="1">
    <location>
        <begin position="109"/>
        <end position="120"/>
    </location>
</feature>
<reference evidence="2" key="1">
    <citation type="journal article" date="2020" name="Fungal Divers.">
        <title>Resolving the Mortierellaceae phylogeny through synthesis of multi-gene phylogenetics and phylogenomics.</title>
        <authorList>
            <person name="Vandepol N."/>
            <person name="Liber J."/>
            <person name="Desiro A."/>
            <person name="Na H."/>
            <person name="Kennedy M."/>
            <person name="Barry K."/>
            <person name="Grigoriev I.V."/>
            <person name="Miller A.N."/>
            <person name="O'Donnell K."/>
            <person name="Stajich J.E."/>
            <person name="Bonito G."/>
        </authorList>
    </citation>
    <scope>NUCLEOTIDE SEQUENCE</scope>
    <source>
        <strain evidence="2">CK1249</strain>
    </source>
</reference>